<dbReference type="SUPFAM" id="SSF54285">
    <property type="entry name" value="MoaD/ThiS"/>
    <property type="match status" value="1"/>
</dbReference>
<dbReference type="Proteomes" id="UP000216024">
    <property type="component" value="Unassembled WGS sequence"/>
</dbReference>
<dbReference type="RefSeq" id="WP_095133965.1">
    <property type="nucleotide sequence ID" value="NZ_NIBG01000009.1"/>
</dbReference>
<comment type="caution">
    <text evidence="1">The sequence shown here is derived from an EMBL/GenBank/DDBJ whole genome shotgun (WGS) entry which is preliminary data.</text>
</comment>
<dbReference type="PANTHER" id="PTHR34472">
    <property type="entry name" value="SULFUR CARRIER PROTEIN THIS"/>
    <property type="match status" value="1"/>
</dbReference>
<dbReference type="OrthoDB" id="1956990at2"/>
<dbReference type="InterPro" id="IPR003749">
    <property type="entry name" value="ThiS/MoaD-like"/>
</dbReference>
<dbReference type="CDD" id="cd00565">
    <property type="entry name" value="Ubl_ThiS"/>
    <property type="match status" value="1"/>
</dbReference>
<proteinExistence type="predicted"/>
<dbReference type="InterPro" id="IPR016155">
    <property type="entry name" value="Mopterin_synth/thiamin_S_b"/>
</dbReference>
<evidence type="ECO:0000313" key="1">
    <source>
        <dbReference type="EMBL" id="PAB59235.1"/>
    </source>
</evidence>
<dbReference type="AlphaFoldDB" id="A0A267MK22"/>
<dbReference type="PANTHER" id="PTHR34472:SF1">
    <property type="entry name" value="SULFUR CARRIER PROTEIN THIS"/>
    <property type="match status" value="1"/>
</dbReference>
<accession>A0A267MK22</accession>
<evidence type="ECO:0000313" key="2">
    <source>
        <dbReference type="Proteomes" id="UP000216024"/>
    </source>
</evidence>
<gene>
    <name evidence="1" type="primary">thiS</name>
    <name evidence="1" type="ORF">CCE28_12010</name>
</gene>
<sequence length="65" mass="7391">MNIIVNNKEKEMKEGSTAQDLLHLLGYGTYAAIWINKKQLLQSEYKTTTLKDRDQIKIIRPLGGG</sequence>
<dbReference type="InterPro" id="IPR010035">
    <property type="entry name" value="Thi_S"/>
</dbReference>
<dbReference type="Pfam" id="PF02597">
    <property type="entry name" value="ThiS"/>
    <property type="match status" value="1"/>
</dbReference>
<dbReference type="Gene3D" id="3.10.20.30">
    <property type="match status" value="1"/>
</dbReference>
<keyword evidence="2" id="KW-1185">Reference proteome</keyword>
<reference evidence="1 2" key="1">
    <citation type="submission" date="2017-06" db="EMBL/GenBank/DDBJ databases">
        <title>Draft genome sequence of anaerobic fermentative bacterium Anaeromicrobium sediminis DY2726D isolated from West Pacific Ocean sediments.</title>
        <authorList>
            <person name="Zeng X."/>
        </authorList>
    </citation>
    <scope>NUCLEOTIDE SEQUENCE [LARGE SCALE GENOMIC DNA]</scope>
    <source>
        <strain evidence="1 2">DY2726D</strain>
    </source>
</reference>
<organism evidence="1 2">
    <name type="scientific">Anaeromicrobium sediminis</name>
    <dbReference type="NCBI Taxonomy" id="1478221"/>
    <lineage>
        <taxon>Bacteria</taxon>
        <taxon>Bacillati</taxon>
        <taxon>Bacillota</taxon>
        <taxon>Clostridia</taxon>
        <taxon>Peptostreptococcales</taxon>
        <taxon>Thermotaleaceae</taxon>
        <taxon>Anaeromicrobium</taxon>
    </lineage>
</organism>
<dbReference type="InterPro" id="IPR012675">
    <property type="entry name" value="Beta-grasp_dom_sf"/>
</dbReference>
<dbReference type="EMBL" id="NIBG01000009">
    <property type="protein sequence ID" value="PAB59235.1"/>
    <property type="molecule type" value="Genomic_DNA"/>
</dbReference>
<name>A0A267MK22_9FIRM</name>
<protein>
    <submittedName>
        <fullName evidence="1">Thiamine biosynthesis protein ThiS</fullName>
    </submittedName>
</protein>
<dbReference type="NCBIfam" id="TIGR01683">
    <property type="entry name" value="thiS"/>
    <property type="match status" value="1"/>
</dbReference>